<dbReference type="KEGG" id="upl:DSM104440_01856"/>
<keyword evidence="4" id="KW-0807">Transducer</keyword>
<dbReference type="PROSITE" id="PS50111">
    <property type="entry name" value="CHEMOTAXIS_TRANSDUC_2"/>
    <property type="match status" value="1"/>
</dbReference>
<evidence type="ECO:0000256" key="4">
    <source>
        <dbReference type="PROSITE-ProRule" id="PRU00284"/>
    </source>
</evidence>
<accession>A0A6M4H6A4</accession>
<keyword evidence="6" id="KW-1133">Transmembrane helix</keyword>
<organism evidence="9 10">
    <name type="scientific">Usitatibacter palustris</name>
    <dbReference type="NCBI Taxonomy" id="2732487"/>
    <lineage>
        <taxon>Bacteria</taxon>
        <taxon>Pseudomonadati</taxon>
        <taxon>Pseudomonadota</taxon>
        <taxon>Betaproteobacteria</taxon>
        <taxon>Nitrosomonadales</taxon>
        <taxon>Usitatibacteraceae</taxon>
        <taxon>Usitatibacter</taxon>
    </lineage>
</organism>
<evidence type="ECO:0000256" key="2">
    <source>
        <dbReference type="ARBA" id="ARBA00022481"/>
    </source>
</evidence>
<dbReference type="CDD" id="cd11386">
    <property type="entry name" value="MCP_signal"/>
    <property type="match status" value="1"/>
</dbReference>
<evidence type="ECO:0000256" key="1">
    <source>
        <dbReference type="ARBA" id="ARBA00004370"/>
    </source>
</evidence>
<dbReference type="PANTHER" id="PTHR43531:SF14">
    <property type="entry name" value="METHYL-ACCEPTING CHEMOTAXIS PROTEIN I-RELATED"/>
    <property type="match status" value="1"/>
</dbReference>
<evidence type="ECO:0000259" key="7">
    <source>
        <dbReference type="PROSITE" id="PS50111"/>
    </source>
</evidence>
<dbReference type="SMART" id="SM00304">
    <property type="entry name" value="HAMP"/>
    <property type="match status" value="1"/>
</dbReference>
<feature type="region of interest" description="Disordered" evidence="5">
    <location>
        <begin position="281"/>
        <end position="303"/>
    </location>
</feature>
<dbReference type="Gene3D" id="1.10.287.950">
    <property type="entry name" value="Methyl-accepting chemotaxis protein"/>
    <property type="match status" value="1"/>
</dbReference>
<feature type="region of interest" description="Disordered" evidence="5">
    <location>
        <begin position="532"/>
        <end position="568"/>
    </location>
</feature>
<keyword evidence="2" id="KW-0488">Methylation</keyword>
<dbReference type="PANTHER" id="PTHR43531">
    <property type="entry name" value="PROTEIN ICFG"/>
    <property type="match status" value="1"/>
</dbReference>
<sequence length="568" mass="60107">MKIKSLQTKMVLIAAVGFTVSLLVSMGGLMRVYGTAQDLDRISREDSENTLAVLRAGMLFKEQVQEWKNVLLRGKNTEQMESHWAIFLDKEKQVQGEVRAALSGASIAEVRAPLERFIEAHKTVGEAYRKAFEVFKSSGRDAAAGDQAVASVDRAPMAMLDQAVKAEGDAGTKAIAAAVKSAERSYWIAIIAMIVTSIVALVCVWLYMRAAVVRPMASSVVAAERIAQGDLTTELHATTDDEAGQLLRALSRMTAGLAQVVSAVRTSAESVVTASNQVAAGTTDLSQRTEEQASSLEETAASMEELASTVKQNADNAKRADELAHTASKRAEKGGSEVVRVVMTMNEISESAGKISDIISVIDGIAFQTNILALNAAVEAARAGEQGRGFAVVASEVRALAQRSAQAAKEIKGLIGASLAKVDAGTKLVEDAGDTIQSLVIDVQQVSDLMRQIAEASAEQSRGVQQVNKTVTEMDKVVQQNASAVQESASAAESMRQQAGSLVRAVSVFQIARGTASTLDFDVLEAPSAFSQASALPSGSGGKVPTVGKEPARSMPVARSSDDDWEQF</sequence>
<evidence type="ECO:0000256" key="5">
    <source>
        <dbReference type="SAM" id="MobiDB-lite"/>
    </source>
</evidence>
<proteinExistence type="inferred from homology"/>
<evidence type="ECO:0000256" key="6">
    <source>
        <dbReference type="SAM" id="Phobius"/>
    </source>
</evidence>
<feature type="compositionally biased region" description="Polar residues" evidence="5">
    <location>
        <begin position="281"/>
        <end position="297"/>
    </location>
</feature>
<keyword evidence="10" id="KW-1185">Reference proteome</keyword>
<dbReference type="FunFam" id="1.10.287.950:FF:000001">
    <property type="entry name" value="Methyl-accepting chemotaxis sensory transducer"/>
    <property type="match status" value="1"/>
</dbReference>
<dbReference type="GO" id="GO:0004888">
    <property type="term" value="F:transmembrane signaling receptor activity"/>
    <property type="evidence" value="ECO:0007669"/>
    <property type="project" value="InterPro"/>
</dbReference>
<dbReference type="Pfam" id="PF00015">
    <property type="entry name" value="MCPsignal"/>
    <property type="match status" value="1"/>
</dbReference>
<reference evidence="9 10" key="1">
    <citation type="submission" date="2020-04" db="EMBL/GenBank/DDBJ databases">
        <title>Usitatibacter rugosus gen. nov., sp. nov. and Usitatibacter palustris sp. nov., novel members of Usitatibacteraceae fam. nov. within the order Nitrosomonadales isolated from soil.</title>
        <authorList>
            <person name="Huber K.J."/>
            <person name="Neumann-Schaal M."/>
            <person name="Geppert A."/>
            <person name="Luckner M."/>
            <person name="Wanner G."/>
            <person name="Overmann J."/>
        </authorList>
    </citation>
    <scope>NUCLEOTIDE SEQUENCE [LARGE SCALE GENOMIC DNA]</scope>
    <source>
        <strain evidence="9 10">Swamp67</strain>
    </source>
</reference>
<dbReference type="Proteomes" id="UP000503096">
    <property type="component" value="Chromosome"/>
</dbReference>
<feature type="domain" description="HAMP" evidence="8">
    <location>
        <begin position="210"/>
        <end position="262"/>
    </location>
</feature>
<dbReference type="InterPro" id="IPR051310">
    <property type="entry name" value="MCP_chemotaxis"/>
</dbReference>
<dbReference type="InterPro" id="IPR003660">
    <property type="entry name" value="HAMP_dom"/>
</dbReference>
<dbReference type="SUPFAM" id="SSF58104">
    <property type="entry name" value="Methyl-accepting chemotaxis protein (MCP) signaling domain"/>
    <property type="match status" value="1"/>
</dbReference>
<dbReference type="InParanoid" id="A0A6M4H6A4"/>
<protein>
    <recommendedName>
        <fullName evidence="11">Methyl-accepting chemotaxis protein</fullName>
    </recommendedName>
</protein>
<keyword evidence="6" id="KW-0812">Transmembrane</keyword>
<dbReference type="GO" id="GO:0007165">
    <property type="term" value="P:signal transduction"/>
    <property type="evidence" value="ECO:0007669"/>
    <property type="project" value="UniProtKB-KW"/>
</dbReference>
<feature type="transmembrane region" description="Helical" evidence="6">
    <location>
        <begin position="186"/>
        <end position="208"/>
    </location>
</feature>
<comment type="subcellular location">
    <subcellularLocation>
        <location evidence="1">Membrane</location>
    </subcellularLocation>
</comment>
<dbReference type="GO" id="GO:0006935">
    <property type="term" value="P:chemotaxis"/>
    <property type="evidence" value="ECO:0007669"/>
    <property type="project" value="InterPro"/>
</dbReference>
<dbReference type="PROSITE" id="PS50885">
    <property type="entry name" value="HAMP"/>
    <property type="match status" value="1"/>
</dbReference>
<dbReference type="RefSeq" id="WP_212758288.1">
    <property type="nucleotide sequence ID" value="NZ_CP053073.1"/>
</dbReference>
<comment type="similarity">
    <text evidence="3">Belongs to the methyl-accepting chemotaxis (MCP) protein family.</text>
</comment>
<evidence type="ECO:0000256" key="3">
    <source>
        <dbReference type="ARBA" id="ARBA00029447"/>
    </source>
</evidence>
<dbReference type="AlphaFoldDB" id="A0A6M4H6A4"/>
<dbReference type="FunCoup" id="A0A6M4H6A4">
    <property type="interactions" value="224"/>
</dbReference>
<evidence type="ECO:0000259" key="8">
    <source>
        <dbReference type="PROSITE" id="PS50885"/>
    </source>
</evidence>
<dbReference type="PRINTS" id="PR00260">
    <property type="entry name" value="CHEMTRNSDUCR"/>
</dbReference>
<evidence type="ECO:0008006" key="11">
    <source>
        <dbReference type="Google" id="ProtNLM"/>
    </source>
</evidence>
<gene>
    <name evidence="9" type="ORF">DSM104440_01856</name>
</gene>
<evidence type="ECO:0000313" key="10">
    <source>
        <dbReference type="Proteomes" id="UP000503096"/>
    </source>
</evidence>
<keyword evidence="6" id="KW-0472">Membrane</keyword>
<dbReference type="EMBL" id="CP053073">
    <property type="protein sequence ID" value="QJR15040.1"/>
    <property type="molecule type" value="Genomic_DNA"/>
</dbReference>
<feature type="domain" description="Methyl-accepting transducer" evidence="7">
    <location>
        <begin position="267"/>
        <end position="496"/>
    </location>
</feature>
<dbReference type="SMART" id="SM00283">
    <property type="entry name" value="MA"/>
    <property type="match status" value="1"/>
</dbReference>
<name>A0A6M4H6A4_9PROT</name>
<dbReference type="GO" id="GO:0005886">
    <property type="term" value="C:plasma membrane"/>
    <property type="evidence" value="ECO:0007669"/>
    <property type="project" value="TreeGrafter"/>
</dbReference>
<dbReference type="InterPro" id="IPR004090">
    <property type="entry name" value="Chemotax_Me-accpt_rcpt"/>
</dbReference>
<evidence type="ECO:0000313" key="9">
    <source>
        <dbReference type="EMBL" id="QJR15040.1"/>
    </source>
</evidence>
<dbReference type="InterPro" id="IPR004089">
    <property type="entry name" value="MCPsignal_dom"/>
</dbReference>
<dbReference type="Pfam" id="PF00672">
    <property type="entry name" value="HAMP"/>
    <property type="match status" value="1"/>
</dbReference>
<dbReference type="CDD" id="cd06225">
    <property type="entry name" value="HAMP"/>
    <property type="match status" value="1"/>
</dbReference>